<keyword evidence="1" id="KW-1133">Transmembrane helix</keyword>
<dbReference type="EMBL" id="MFAQ01000043">
    <property type="protein sequence ID" value="OGD81488.1"/>
    <property type="molecule type" value="Genomic_DNA"/>
</dbReference>
<evidence type="ECO:0000313" key="2">
    <source>
        <dbReference type="EMBL" id="OGD81488.1"/>
    </source>
</evidence>
<evidence type="ECO:0000313" key="3">
    <source>
        <dbReference type="Proteomes" id="UP000179237"/>
    </source>
</evidence>
<name>A0A1F5FPE7_9BACT</name>
<evidence type="ECO:0000256" key="1">
    <source>
        <dbReference type="SAM" id="Phobius"/>
    </source>
</evidence>
<reference evidence="2 3" key="1">
    <citation type="journal article" date="2016" name="Nat. Commun.">
        <title>Thousands of microbial genomes shed light on interconnected biogeochemical processes in an aquifer system.</title>
        <authorList>
            <person name="Anantharaman K."/>
            <person name="Brown C.T."/>
            <person name="Hug L.A."/>
            <person name="Sharon I."/>
            <person name="Castelle C.J."/>
            <person name="Probst A.J."/>
            <person name="Thomas B.C."/>
            <person name="Singh A."/>
            <person name="Wilkins M.J."/>
            <person name="Karaoz U."/>
            <person name="Brodie E.L."/>
            <person name="Williams K.H."/>
            <person name="Hubbard S.S."/>
            <person name="Banfield J.F."/>
        </authorList>
    </citation>
    <scope>NUCLEOTIDE SEQUENCE [LARGE SCALE GENOMIC DNA]</scope>
</reference>
<feature type="transmembrane region" description="Helical" evidence="1">
    <location>
        <begin position="38"/>
        <end position="56"/>
    </location>
</feature>
<accession>A0A1F5FPE7</accession>
<dbReference type="Proteomes" id="UP000179237">
    <property type="component" value="Unassembled WGS sequence"/>
</dbReference>
<dbReference type="AlphaFoldDB" id="A0A1F5FPE7"/>
<sequence>MAVSLDDPNAPDYEYVELHEQLVGIKGTNKKLRPVKNFHWLSYAIPVFVFIANKAIQTLTTFTSDTKTIIDIIVVISIVAGLGIYSYYLNKEK</sequence>
<keyword evidence="1" id="KW-0812">Transmembrane</keyword>
<feature type="transmembrane region" description="Helical" evidence="1">
    <location>
        <begin position="68"/>
        <end position="88"/>
    </location>
</feature>
<gene>
    <name evidence="2" type="ORF">A2572_02560</name>
</gene>
<proteinExistence type="predicted"/>
<organism evidence="2 3">
    <name type="scientific">Candidatus Collierbacteria bacterium RIFOXYD1_FULL_40_9</name>
    <dbReference type="NCBI Taxonomy" id="1817731"/>
    <lineage>
        <taxon>Bacteria</taxon>
        <taxon>Candidatus Collieribacteriota</taxon>
    </lineage>
</organism>
<keyword evidence="1" id="KW-0472">Membrane</keyword>
<comment type="caution">
    <text evidence="2">The sequence shown here is derived from an EMBL/GenBank/DDBJ whole genome shotgun (WGS) entry which is preliminary data.</text>
</comment>
<protein>
    <submittedName>
        <fullName evidence="2">Uncharacterized protein</fullName>
    </submittedName>
</protein>